<proteinExistence type="predicted"/>
<protein>
    <submittedName>
        <fullName evidence="1">Uncharacterized protein</fullName>
    </submittedName>
</protein>
<evidence type="ECO:0000313" key="1">
    <source>
        <dbReference type="EMBL" id="JAP99015.1"/>
    </source>
</evidence>
<organism evidence="1">
    <name type="scientific">Lygus hesperus</name>
    <name type="common">Western plant bug</name>
    <dbReference type="NCBI Taxonomy" id="30085"/>
    <lineage>
        <taxon>Eukaryota</taxon>
        <taxon>Metazoa</taxon>
        <taxon>Ecdysozoa</taxon>
        <taxon>Arthropoda</taxon>
        <taxon>Hexapoda</taxon>
        <taxon>Insecta</taxon>
        <taxon>Pterygota</taxon>
        <taxon>Neoptera</taxon>
        <taxon>Paraneoptera</taxon>
        <taxon>Hemiptera</taxon>
        <taxon>Heteroptera</taxon>
        <taxon>Panheteroptera</taxon>
        <taxon>Cimicomorpha</taxon>
        <taxon>Miridae</taxon>
        <taxon>Mirini</taxon>
        <taxon>Lygus</taxon>
    </lineage>
</organism>
<accession>A0A146KUS8</accession>
<sequence length="183" mass="20565">MPTRSPSHDDSPRQPTRPIGHTLLVTIVSCGGNCHEMLVRLVTHQRCSDEWLRRCVRLHHLQIDPELHVANCLVNRSSGFVKGSLPEPHHSRYVGRPGVWSALVTLDDFEVRFDDDVPLHGCHEPQPNDTVKPPPHGSLSAPIDERVWPLVDFSSTRATPLEYVCDLSHTPHYTGLGLCWLAQ</sequence>
<dbReference type="AlphaFoldDB" id="A0A146KUS8"/>
<name>A0A146KUS8_LYGHE</name>
<gene>
    <name evidence="1" type="ORF">g.94858</name>
</gene>
<dbReference type="EMBL" id="GDHC01019613">
    <property type="protein sequence ID" value="JAP99015.1"/>
    <property type="molecule type" value="Transcribed_RNA"/>
</dbReference>
<reference evidence="1" key="1">
    <citation type="journal article" date="2016" name="Gigascience">
        <title>De novo construction of an expanded transcriptome assembly for the western tarnished plant bug, Lygus hesperus.</title>
        <authorList>
            <person name="Tassone E.E."/>
            <person name="Geib S.M."/>
            <person name="Hall B."/>
            <person name="Fabrick J.A."/>
            <person name="Brent C.S."/>
            <person name="Hull J.J."/>
        </authorList>
    </citation>
    <scope>NUCLEOTIDE SEQUENCE</scope>
</reference>
<dbReference type="PROSITE" id="PS51257">
    <property type="entry name" value="PROKAR_LIPOPROTEIN"/>
    <property type="match status" value="1"/>
</dbReference>